<keyword evidence="2" id="KW-1185">Reference proteome</keyword>
<gene>
    <name evidence="1" type="ORF">E3U44_14905</name>
</gene>
<dbReference type="KEGG" id="nwr:E3U44_14905"/>
<dbReference type="Gene3D" id="3.40.50.10320">
    <property type="entry name" value="LmbE-like"/>
    <property type="match status" value="1"/>
</dbReference>
<dbReference type="RefSeq" id="WP_134358914.1">
    <property type="nucleotide sequence ID" value="NZ_CP038033.1"/>
</dbReference>
<dbReference type="PANTHER" id="PTHR12993:SF30">
    <property type="entry name" value="N-ACETYL-ALPHA-D-GLUCOSAMINYL L-MALATE DEACETYLASE 1"/>
    <property type="match status" value="1"/>
</dbReference>
<dbReference type="OrthoDB" id="9790023at2"/>
<protein>
    <submittedName>
        <fullName evidence="1">PIG-L family deacetylase</fullName>
    </submittedName>
</protein>
<dbReference type="InterPro" id="IPR024078">
    <property type="entry name" value="LmbE-like_dom_sf"/>
</dbReference>
<name>A0A4P7C1X6_9GAMM</name>
<accession>A0A4P7C1X6</accession>
<dbReference type="Proteomes" id="UP000294325">
    <property type="component" value="Chromosome"/>
</dbReference>
<proteinExistence type="predicted"/>
<dbReference type="PANTHER" id="PTHR12993">
    <property type="entry name" value="N-ACETYLGLUCOSAMINYL-PHOSPHATIDYLINOSITOL DE-N-ACETYLASE-RELATED"/>
    <property type="match status" value="1"/>
</dbReference>
<evidence type="ECO:0000313" key="1">
    <source>
        <dbReference type="EMBL" id="QBQ55657.1"/>
    </source>
</evidence>
<dbReference type="Pfam" id="PF02585">
    <property type="entry name" value="PIG-L"/>
    <property type="match status" value="1"/>
</dbReference>
<dbReference type="GO" id="GO:0016811">
    <property type="term" value="F:hydrolase activity, acting on carbon-nitrogen (but not peptide) bonds, in linear amides"/>
    <property type="evidence" value="ECO:0007669"/>
    <property type="project" value="TreeGrafter"/>
</dbReference>
<dbReference type="AlphaFoldDB" id="A0A4P7C1X6"/>
<sequence>MGQILIISAHPDDMEIGMGGTAAKKAAAGAPITAVILTDGRRSPNPFGWSEETMADIRKQEATQAAEVLGIKEVISFDLPDLKNAPNYRLAKDRLGALIKQLRPEEVYSLHDRWDRHPTHRLAGQLTRECIEETPLSIDAVWAYEVWGLFPRWDRIEYIDDQIGKKLQAIGAHKSQIASIPYGEGILGLNRWRAVFADPQQAAPQGAFAEVFLVMKL</sequence>
<organism evidence="1 2">
    <name type="scientific">Nitrosococcus wardiae</name>
    <dbReference type="NCBI Taxonomy" id="1814290"/>
    <lineage>
        <taxon>Bacteria</taxon>
        <taxon>Pseudomonadati</taxon>
        <taxon>Pseudomonadota</taxon>
        <taxon>Gammaproteobacteria</taxon>
        <taxon>Chromatiales</taxon>
        <taxon>Chromatiaceae</taxon>
        <taxon>Nitrosococcus</taxon>
    </lineage>
</organism>
<dbReference type="EMBL" id="CP038033">
    <property type="protein sequence ID" value="QBQ55657.1"/>
    <property type="molecule type" value="Genomic_DNA"/>
</dbReference>
<evidence type="ECO:0000313" key="2">
    <source>
        <dbReference type="Proteomes" id="UP000294325"/>
    </source>
</evidence>
<dbReference type="SUPFAM" id="SSF102588">
    <property type="entry name" value="LmbE-like"/>
    <property type="match status" value="1"/>
</dbReference>
<dbReference type="InterPro" id="IPR003737">
    <property type="entry name" value="GlcNAc_PI_deacetylase-related"/>
</dbReference>
<reference evidence="1 2" key="1">
    <citation type="submission" date="2019-03" db="EMBL/GenBank/DDBJ databases">
        <title>The genome sequence of Nitrosococcus wardiae strain D1FHST reveals the archetypal metabolic capacity of ammonia-oxidizing Gammaproteobacteria.</title>
        <authorList>
            <person name="Wang L."/>
            <person name="Lim C.K."/>
            <person name="Hanson T.E."/>
            <person name="Dang H."/>
            <person name="Klotz M.G."/>
        </authorList>
    </citation>
    <scope>NUCLEOTIDE SEQUENCE [LARGE SCALE GENOMIC DNA]</scope>
    <source>
        <strain evidence="1 2">D1FHS</strain>
    </source>
</reference>